<evidence type="ECO:0000313" key="2">
    <source>
        <dbReference type="Proteomes" id="UP000198748"/>
    </source>
</evidence>
<accession>A0A1G7QCQ8</accession>
<gene>
    <name evidence="1" type="ORF">SAMN04487996_1144</name>
</gene>
<reference evidence="2" key="1">
    <citation type="submission" date="2016-10" db="EMBL/GenBank/DDBJ databases">
        <authorList>
            <person name="Varghese N."/>
            <person name="Submissions S."/>
        </authorList>
    </citation>
    <scope>NUCLEOTIDE SEQUENCE [LARGE SCALE GENOMIC DNA]</scope>
    <source>
        <strain evidence="2">DSM 25329</strain>
    </source>
</reference>
<sequence length="423" mass="48124">MWAEHISSILHKWFNLHLEVYTSFTDAENRLLDPSSKFDLLITDLYPSDMSREAKGLKFVEFCKKMHKVPVVVVTGESHMVKSILREKEIDVFDKAEFEQLDFVSIVDRLLKYERIHDDLGEAAVDRRKFIVERISLGKVDDRRFVRILVVQAESSSDYWSMNDGLMSYTRVDDLRLWIWKSLDFALRHEINVIVFPELSVPVALLEDLGAWSQINKDVIVIAGSHYAQAGKAWIARSPVFLGGRQILTDKIFPSPSELSSIDGFGLSAGERIIYFTETGIGSFFVLICSDNLKPAPIRNQILSYQPDFVFSLAFQRDSNDFFVGISDSVNNGEDVYFVYANNHVKGMADGRSAFFGIVRPEVRDELINNQKTDFVPKGKLCELRGEENVLIVEADIRNKNPPAKRKVGDLPNVKIFTGRVGD</sequence>
<keyword evidence="1" id="KW-0378">Hydrolase</keyword>
<dbReference type="Gene3D" id="3.40.50.2300">
    <property type="match status" value="1"/>
</dbReference>
<proteinExistence type="predicted"/>
<evidence type="ECO:0000313" key="1">
    <source>
        <dbReference type="EMBL" id="SDF96235.1"/>
    </source>
</evidence>
<protein>
    <submittedName>
        <fullName evidence="1">Predicted amidohydrolase</fullName>
    </submittedName>
</protein>
<name>A0A1G7QCQ8_9BACT</name>
<dbReference type="Proteomes" id="UP000198748">
    <property type="component" value="Unassembled WGS sequence"/>
</dbReference>
<dbReference type="GO" id="GO:0016787">
    <property type="term" value="F:hydrolase activity"/>
    <property type="evidence" value="ECO:0007669"/>
    <property type="project" value="UniProtKB-KW"/>
</dbReference>
<dbReference type="Gene3D" id="3.60.110.10">
    <property type="entry name" value="Carbon-nitrogen hydrolase"/>
    <property type="match status" value="1"/>
</dbReference>
<dbReference type="EMBL" id="FNAN01000014">
    <property type="protein sequence ID" value="SDF96235.1"/>
    <property type="molecule type" value="Genomic_DNA"/>
</dbReference>
<keyword evidence="2" id="KW-1185">Reference proteome</keyword>
<organism evidence="1 2">
    <name type="scientific">Dyadobacter soli</name>
    <dbReference type="NCBI Taxonomy" id="659014"/>
    <lineage>
        <taxon>Bacteria</taxon>
        <taxon>Pseudomonadati</taxon>
        <taxon>Bacteroidota</taxon>
        <taxon>Cytophagia</taxon>
        <taxon>Cytophagales</taxon>
        <taxon>Spirosomataceae</taxon>
        <taxon>Dyadobacter</taxon>
    </lineage>
</organism>
<dbReference type="STRING" id="659014.SAMN04487996_1144"/>
<dbReference type="InterPro" id="IPR036526">
    <property type="entry name" value="C-N_Hydrolase_sf"/>
</dbReference>
<dbReference type="AlphaFoldDB" id="A0A1G7QCQ8"/>
<dbReference type="SUPFAM" id="SSF56317">
    <property type="entry name" value="Carbon-nitrogen hydrolase"/>
    <property type="match status" value="1"/>
</dbReference>